<keyword evidence="3" id="KW-1185">Reference proteome</keyword>
<dbReference type="PANTHER" id="PTHR33164">
    <property type="entry name" value="TRANSCRIPTIONAL REGULATOR, MARR FAMILY"/>
    <property type="match status" value="1"/>
</dbReference>
<name>A0A839QMF9_9MICC</name>
<proteinExistence type="predicted"/>
<feature type="domain" description="HTH marR-type" evidence="1">
    <location>
        <begin position="10"/>
        <end position="153"/>
    </location>
</feature>
<dbReference type="AlphaFoldDB" id="A0A839QMF9"/>
<protein>
    <submittedName>
        <fullName evidence="2">DNA-binding MarR family transcriptional regulator</fullName>
    </submittedName>
</protein>
<dbReference type="RefSeq" id="WP_183509764.1">
    <property type="nucleotide sequence ID" value="NZ_BAABGK010000025.1"/>
</dbReference>
<dbReference type="EMBL" id="JACHVS010000001">
    <property type="protein sequence ID" value="MBB2994392.1"/>
    <property type="molecule type" value="Genomic_DNA"/>
</dbReference>
<dbReference type="InterPro" id="IPR036390">
    <property type="entry name" value="WH_DNA-bd_sf"/>
</dbReference>
<dbReference type="InterPro" id="IPR036388">
    <property type="entry name" value="WH-like_DNA-bd_sf"/>
</dbReference>
<evidence type="ECO:0000313" key="2">
    <source>
        <dbReference type="EMBL" id="MBB2994392.1"/>
    </source>
</evidence>
<accession>A0A839QMF9</accession>
<organism evidence="2 3">
    <name type="scientific">Paeniglutamicibacter cryotolerans</name>
    <dbReference type="NCBI Taxonomy" id="670079"/>
    <lineage>
        <taxon>Bacteria</taxon>
        <taxon>Bacillati</taxon>
        <taxon>Actinomycetota</taxon>
        <taxon>Actinomycetes</taxon>
        <taxon>Micrococcales</taxon>
        <taxon>Micrococcaceae</taxon>
        <taxon>Paeniglutamicibacter</taxon>
    </lineage>
</organism>
<keyword evidence="2" id="KW-0238">DNA-binding</keyword>
<evidence type="ECO:0000259" key="1">
    <source>
        <dbReference type="PROSITE" id="PS50995"/>
    </source>
</evidence>
<dbReference type="GO" id="GO:0003677">
    <property type="term" value="F:DNA binding"/>
    <property type="evidence" value="ECO:0007669"/>
    <property type="project" value="UniProtKB-KW"/>
</dbReference>
<dbReference type="PANTHER" id="PTHR33164:SF43">
    <property type="entry name" value="HTH-TYPE TRANSCRIPTIONAL REPRESSOR YETL"/>
    <property type="match status" value="1"/>
</dbReference>
<dbReference type="SUPFAM" id="SSF46785">
    <property type="entry name" value="Winged helix' DNA-binding domain"/>
    <property type="match status" value="1"/>
</dbReference>
<dbReference type="PROSITE" id="PS50995">
    <property type="entry name" value="HTH_MARR_2"/>
    <property type="match status" value="1"/>
</dbReference>
<dbReference type="PRINTS" id="PR00598">
    <property type="entry name" value="HTHMARR"/>
</dbReference>
<dbReference type="Proteomes" id="UP000523000">
    <property type="component" value="Unassembled WGS sequence"/>
</dbReference>
<dbReference type="GO" id="GO:0006950">
    <property type="term" value="P:response to stress"/>
    <property type="evidence" value="ECO:0007669"/>
    <property type="project" value="TreeGrafter"/>
</dbReference>
<dbReference type="Gene3D" id="1.10.10.10">
    <property type="entry name" value="Winged helix-like DNA-binding domain superfamily/Winged helix DNA-binding domain"/>
    <property type="match status" value="1"/>
</dbReference>
<reference evidence="2 3" key="1">
    <citation type="submission" date="2020-08" db="EMBL/GenBank/DDBJ databases">
        <title>Sequencing the genomes of 1000 actinobacteria strains.</title>
        <authorList>
            <person name="Klenk H.-P."/>
        </authorList>
    </citation>
    <scope>NUCLEOTIDE SEQUENCE [LARGE SCALE GENOMIC DNA]</scope>
    <source>
        <strain evidence="2 3">DSM 22826</strain>
    </source>
</reference>
<dbReference type="Pfam" id="PF01047">
    <property type="entry name" value="MarR"/>
    <property type="match status" value="1"/>
</dbReference>
<dbReference type="InterPro" id="IPR000835">
    <property type="entry name" value="HTH_MarR-typ"/>
</dbReference>
<comment type="caution">
    <text evidence="2">The sequence shown here is derived from an EMBL/GenBank/DDBJ whole genome shotgun (WGS) entry which is preliminary data.</text>
</comment>
<dbReference type="InterPro" id="IPR039422">
    <property type="entry name" value="MarR/SlyA-like"/>
</dbReference>
<dbReference type="GO" id="GO:0003700">
    <property type="term" value="F:DNA-binding transcription factor activity"/>
    <property type="evidence" value="ECO:0007669"/>
    <property type="project" value="InterPro"/>
</dbReference>
<gene>
    <name evidence="2" type="ORF">E9229_000583</name>
</gene>
<sequence>MTQRSIPHDDADLGELFHAAFRGLRHTWAEQLAPYGLTPHQFRALQSLLRRGGPGGGCAEGGTGGMRLKDIAARLRIAPRSATEVIDQLEAKALVTRAPAPDDRRATLVSATDAGLDLWRRLTTARRELANEYFAKLEPADRAELKRILRLLG</sequence>
<dbReference type="SMART" id="SM00347">
    <property type="entry name" value="HTH_MARR"/>
    <property type="match status" value="1"/>
</dbReference>
<evidence type="ECO:0000313" key="3">
    <source>
        <dbReference type="Proteomes" id="UP000523000"/>
    </source>
</evidence>